<keyword evidence="1 3" id="KW-0853">WD repeat</keyword>
<protein>
    <recommendedName>
        <fullName evidence="8">WD40 repeat-like protein</fullName>
    </recommendedName>
</protein>
<feature type="compositionally biased region" description="Polar residues" evidence="4">
    <location>
        <begin position="1162"/>
        <end position="1172"/>
    </location>
</feature>
<name>A0A162Y4K7_DIDRA</name>
<dbReference type="Gene3D" id="2.130.10.10">
    <property type="entry name" value="YVTN repeat-like/Quinoprotein amine dehydrogenase"/>
    <property type="match status" value="3"/>
</dbReference>
<evidence type="ECO:0000256" key="5">
    <source>
        <dbReference type="SAM" id="Phobius"/>
    </source>
</evidence>
<evidence type="ECO:0000256" key="3">
    <source>
        <dbReference type="PROSITE-ProRule" id="PRU00221"/>
    </source>
</evidence>
<dbReference type="AlphaFoldDB" id="A0A162Y4K7"/>
<feature type="repeat" description="WD" evidence="3">
    <location>
        <begin position="232"/>
        <end position="273"/>
    </location>
</feature>
<evidence type="ECO:0000313" key="7">
    <source>
        <dbReference type="Proteomes" id="UP000076837"/>
    </source>
</evidence>
<feature type="compositionally biased region" description="Basic residues" evidence="4">
    <location>
        <begin position="566"/>
        <end position="575"/>
    </location>
</feature>
<gene>
    <name evidence="6" type="ORF">ST47_g8932</name>
</gene>
<dbReference type="SMART" id="SM00320">
    <property type="entry name" value="WD40"/>
    <property type="match status" value="7"/>
</dbReference>
<feature type="transmembrane region" description="Helical" evidence="5">
    <location>
        <begin position="110"/>
        <end position="133"/>
    </location>
</feature>
<comment type="caution">
    <text evidence="6">The sequence shown here is derived from an EMBL/GenBank/DDBJ whole genome shotgun (WGS) entry which is preliminary data.</text>
</comment>
<accession>A0A162Y4K7</accession>
<dbReference type="GO" id="GO:0080008">
    <property type="term" value="C:Cul4-RING E3 ubiquitin ligase complex"/>
    <property type="evidence" value="ECO:0007669"/>
    <property type="project" value="TreeGrafter"/>
</dbReference>
<feature type="transmembrane region" description="Helical" evidence="5">
    <location>
        <begin position="140"/>
        <end position="163"/>
    </location>
</feature>
<feature type="compositionally biased region" description="Acidic residues" evidence="4">
    <location>
        <begin position="1185"/>
        <end position="1197"/>
    </location>
</feature>
<dbReference type="InterPro" id="IPR001680">
    <property type="entry name" value="WD40_rpt"/>
</dbReference>
<dbReference type="PANTHER" id="PTHR15574:SF40">
    <property type="entry name" value="WD AND TETRATRICOPEPTIDE REPEATS PROTEIN 1"/>
    <property type="match status" value="1"/>
</dbReference>
<dbReference type="Proteomes" id="UP000076837">
    <property type="component" value="Unassembled WGS sequence"/>
</dbReference>
<feature type="transmembrane region" description="Helical" evidence="5">
    <location>
        <begin position="12"/>
        <end position="33"/>
    </location>
</feature>
<evidence type="ECO:0000256" key="1">
    <source>
        <dbReference type="ARBA" id="ARBA00022574"/>
    </source>
</evidence>
<evidence type="ECO:0000313" key="6">
    <source>
        <dbReference type="EMBL" id="KZM19816.1"/>
    </source>
</evidence>
<feature type="region of interest" description="Disordered" evidence="4">
    <location>
        <begin position="391"/>
        <end position="416"/>
    </location>
</feature>
<reference evidence="6 7" key="1">
    <citation type="journal article" date="2016" name="Sci. Rep.">
        <title>Draft genome sequencing and secretome analysis of fungal phytopathogen Ascochyta rabiei provides insight into the necrotrophic effector repertoire.</title>
        <authorList>
            <person name="Verma S."/>
            <person name="Gazara R.K."/>
            <person name="Nizam S."/>
            <person name="Parween S."/>
            <person name="Chattopadhyay D."/>
            <person name="Verma P.K."/>
        </authorList>
    </citation>
    <scope>NUCLEOTIDE SEQUENCE [LARGE SCALE GENOMIC DNA]</scope>
    <source>
        <strain evidence="6 7">ArDII</strain>
    </source>
</reference>
<keyword evidence="2" id="KW-0677">Repeat</keyword>
<dbReference type="InterPro" id="IPR036322">
    <property type="entry name" value="WD40_repeat_dom_sf"/>
</dbReference>
<feature type="region of interest" description="Disordered" evidence="4">
    <location>
        <begin position="1253"/>
        <end position="1275"/>
    </location>
</feature>
<dbReference type="InterPro" id="IPR036259">
    <property type="entry name" value="MFS_trans_sf"/>
</dbReference>
<dbReference type="GO" id="GO:0005737">
    <property type="term" value="C:cytoplasm"/>
    <property type="evidence" value="ECO:0007669"/>
    <property type="project" value="TreeGrafter"/>
</dbReference>
<keyword evidence="7" id="KW-1185">Reference proteome</keyword>
<feature type="region of interest" description="Disordered" evidence="4">
    <location>
        <begin position="957"/>
        <end position="1035"/>
    </location>
</feature>
<feature type="transmembrane region" description="Helical" evidence="5">
    <location>
        <begin position="53"/>
        <end position="71"/>
    </location>
</feature>
<evidence type="ECO:0008006" key="8">
    <source>
        <dbReference type="Google" id="ProtNLM"/>
    </source>
</evidence>
<feature type="repeat" description="WD" evidence="3">
    <location>
        <begin position="356"/>
        <end position="397"/>
    </location>
</feature>
<dbReference type="GO" id="GO:0045717">
    <property type="term" value="P:negative regulation of fatty acid biosynthetic process"/>
    <property type="evidence" value="ECO:0007669"/>
    <property type="project" value="TreeGrafter"/>
</dbReference>
<feature type="region of interest" description="Disordered" evidence="4">
    <location>
        <begin position="548"/>
        <end position="597"/>
    </location>
</feature>
<dbReference type="Pfam" id="PF00400">
    <property type="entry name" value="WD40"/>
    <property type="match status" value="3"/>
</dbReference>
<dbReference type="SUPFAM" id="SSF50978">
    <property type="entry name" value="WD40 repeat-like"/>
    <property type="match status" value="1"/>
</dbReference>
<dbReference type="EMBL" id="JYNV01000290">
    <property type="protein sequence ID" value="KZM19816.1"/>
    <property type="molecule type" value="Genomic_DNA"/>
</dbReference>
<organism evidence="6 7">
    <name type="scientific">Didymella rabiei</name>
    <name type="common">Chickpea ascochyta blight fungus</name>
    <name type="synonym">Mycosphaerella rabiei</name>
    <dbReference type="NCBI Taxonomy" id="5454"/>
    <lineage>
        <taxon>Eukaryota</taxon>
        <taxon>Fungi</taxon>
        <taxon>Dikarya</taxon>
        <taxon>Ascomycota</taxon>
        <taxon>Pezizomycotina</taxon>
        <taxon>Dothideomycetes</taxon>
        <taxon>Pleosporomycetidae</taxon>
        <taxon>Pleosporales</taxon>
        <taxon>Pleosporineae</taxon>
        <taxon>Didymellaceae</taxon>
        <taxon>Ascochyta</taxon>
    </lineage>
</organism>
<dbReference type="PROSITE" id="PS50082">
    <property type="entry name" value="WD_REPEATS_2"/>
    <property type="match status" value="2"/>
</dbReference>
<dbReference type="InterPro" id="IPR015943">
    <property type="entry name" value="WD40/YVTN_repeat-like_dom_sf"/>
</dbReference>
<dbReference type="InterPro" id="IPR045151">
    <property type="entry name" value="DCAF8"/>
</dbReference>
<keyword evidence="5" id="KW-0812">Transmembrane</keyword>
<feature type="compositionally biased region" description="Acidic residues" evidence="4">
    <location>
        <begin position="971"/>
        <end position="1029"/>
    </location>
</feature>
<dbReference type="PROSITE" id="PS50294">
    <property type="entry name" value="WD_REPEATS_REGION"/>
    <property type="match status" value="2"/>
</dbReference>
<dbReference type="SUPFAM" id="SSF103473">
    <property type="entry name" value="MFS general substrate transporter"/>
    <property type="match status" value="1"/>
</dbReference>
<feature type="region of interest" description="Disordered" evidence="4">
    <location>
        <begin position="1145"/>
        <end position="1211"/>
    </location>
</feature>
<dbReference type="STRING" id="5454.A0A162Y4K7"/>
<sequence length="1275" mass="141646">MYGFSAESTGLVFLVVAPAGLLAFTMQCIYLKYRVFPRLMDGTFGELENHLLPGLFASPVICIGLFLFAWTSRPSVHWMAPTVGLGLSIFGTYFVAQSVFLYIPNIYPRYAASIFSANSLSRSLLAFAAILFSKPMFQSLGVGGGVSLLGGFMVLCAIARLFASPLSSHSHSHPEARHTPSTAPMSVPRMKHTVYDRLLKREVGHQRRTYTDIRGIYGDRHWVDKLDIVNELEGHNGCVNALSWSRSGRLLASGSDDHRINIHSYNPGSDTEQFNLTTSIVTGHRSNIFSVKFMPYSNDRTLVSATDDVRIFDIEHSGHSAYGSGSRQRSGGTRPSIQQVRNAVTLTGAETNERAFRSHNDTVKRIVTEDNPFYFLTCSNDGDVRQWDVRQPSKTYPPAQDARLPSWARDPDATDSVPPPLISYSRYGLDLNTVSCSPSQPHYIALGGAHLHCFLHDRRMLGRDKNRERGSRLSSPSNWTEDDEELLGQATQCVKKFAPSGKQRMKRNDGGHITACKISDAYPNELIVSWSQDHIYSFDIHRTPDAREKVAASKVTTGDVTGRVKDKSRKRKRPKSSTQEPADRASSRQRTQSVDDDLALRVRYGNGQSEDIRIGAPTSSRMTQEELTELRGTDHFRIAKTAVKIKKRIFDLADHGESGLHLAYTSLLGMTHSILSDMDDVSRSWGYPLDPDPVDVAVQNKLRDDRAASRRFVQAAGTLSRVMGGQLLTGSSSSSDAAISQYFAFVQHAPRERELPQHEQFGYDFLKAILLWLDSGPGAVVEGFSSRSGSDRMPIPQDADMDAIEEILIPYLLDLASEDPVVNVDVSRFMTDDIRVLFPTEVDAVRAFSRAISIPFADLTGDEEDEDKPRYANQDRDAAKLKWGHQIGRGILLNASKNIKFAFVDRAFGGRGISDSSIRAEERALKERQEDIDPIEDEIEQLGAEMARADAISELEAASGSGPGSERVPAEFEDVLDGEDEEGSEEEEGEDEDDEDDDDDEEDDDDSDGDVEEEEEEEEEEESGSEDDEGLRRTRSGRMLWRSDFGRRRNQRGKVERDVPCAPHTRVYTGHCNVKTVKDVNYFGLQDEYVVSGSDSGHVFIWDRKSAQLVNILEGDGEVVNVVQGHPYEPTLAVSGIDHTIKIFSPDTRDQSNARKGIGVQSADSNGFSSLHFTRRRRPSRPEPDVEAGDDEALSNDDGEHAVNGLKSRKRMHQAYQITSKNDMDRRGGRDDYFISQAVFAQLARHIAANQGAEGNAGEGGERPIVVTEDECSVM</sequence>
<evidence type="ECO:0000256" key="4">
    <source>
        <dbReference type="SAM" id="MobiDB-lite"/>
    </source>
</evidence>
<dbReference type="PANTHER" id="PTHR15574">
    <property type="entry name" value="WD REPEAT DOMAIN-CONTAINING FAMILY"/>
    <property type="match status" value="1"/>
</dbReference>
<proteinExistence type="predicted"/>
<dbReference type="Gene3D" id="1.20.1250.20">
    <property type="entry name" value="MFS general substrate transporter like domains"/>
    <property type="match status" value="1"/>
</dbReference>
<keyword evidence="5" id="KW-1133">Transmembrane helix</keyword>
<keyword evidence="5" id="KW-0472">Membrane</keyword>
<evidence type="ECO:0000256" key="2">
    <source>
        <dbReference type="ARBA" id="ARBA00022737"/>
    </source>
</evidence>
<feature type="transmembrane region" description="Helical" evidence="5">
    <location>
        <begin position="83"/>
        <end position="104"/>
    </location>
</feature>